<dbReference type="InterPro" id="IPR014758">
    <property type="entry name" value="Met-tRNA_synth"/>
</dbReference>
<dbReference type="InterPro" id="IPR014729">
    <property type="entry name" value="Rossmann-like_a/b/a_fold"/>
</dbReference>
<evidence type="ECO:0000256" key="8">
    <source>
        <dbReference type="ARBA" id="ARBA00023146"/>
    </source>
</evidence>
<evidence type="ECO:0000256" key="1">
    <source>
        <dbReference type="ARBA" id="ARBA00003314"/>
    </source>
</evidence>
<comment type="function">
    <text evidence="1">Is required not only for elongation of protein synthesis but also for the initiation of all mRNA translation through initiator tRNA(fMet) aminoacylation.</text>
</comment>
<evidence type="ECO:0000256" key="7">
    <source>
        <dbReference type="ARBA" id="ARBA00022917"/>
    </source>
</evidence>
<feature type="domain" description="Methionyl/Leucyl tRNA synthetase" evidence="11">
    <location>
        <begin position="137"/>
        <end position="361"/>
    </location>
</feature>
<evidence type="ECO:0000256" key="4">
    <source>
        <dbReference type="ARBA" id="ARBA00022598"/>
    </source>
</evidence>
<dbReference type="InterPro" id="IPR023457">
    <property type="entry name" value="Met-tRNA_synth_2"/>
</dbReference>
<dbReference type="InterPro" id="IPR033911">
    <property type="entry name" value="MetRS_core"/>
</dbReference>
<dbReference type="EC" id="6.1.1.10" evidence="2"/>
<dbReference type="EMBL" id="MFZI01000019">
    <property type="protein sequence ID" value="OGK21326.1"/>
    <property type="molecule type" value="Genomic_DNA"/>
</dbReference>
<evidence type="ECO:0000256" key="9">
    <source>
        <dbReference type="ARBA" id="ARBA00030904"/>
    </source>
</evidence>
<dbReference type="Gene3D" id="3.40.50.620">
    <property type="entry name" value="HUPs"/>
    <property type="match status" value="1"/>
</dbReference>
<dbReference type="AlphaFoldDB" id="A0A1F7GRU3"/>
<dbReference type="PANTHER" id="PTHR43326">
    <property type="entry name" value="METHIONYL-TRNA SYNTHETASE"/>
    <property type="match status" value="1"/>
</dbReference>
<keyword evidence="8 10" id="KW-0030">Aminoacyl-tRNA synthetase</keyword>
<dbReference type="GO" id="GO:0004825">
    <property type="term" value="F:methionine-tRNA ligase activity"/>
    <property type="evidence" value="ECO:0007669"/>
    <property type="project" value="UniProtKB-EC"/>
</dbReference>
<dbReference type="Gene3D" id="2.170.220.10">
    <property type="match status" value="1"/>
</dbReference>
<dbReference type="FunFam" id="2.170.220.10:FF:000003">
    <property type="entry name" value="Methionine--tRNA ligase"/>
    <property type="match status" value="1"/>
</dbReference>
<protein>
    <recommendedName>
        <fullName evidence="3">Methionine--tRNA ligase</fullName>
        <ecNumber evidence="2">6.1.1.10</ecNumber>
    </recommendedName>
    <alternativeName>
        <fullName evidence="9">Methionyl-tRNA synthetase</fullName>
    </alternativeName>
</protein>
<evidence type="ECO:0000256" key="5">
    <source>
        <dbReference type="ARBA" id="ARBA00022741"/>
    </source>
</evidence>
<dbReference type="Gene3D" id="1.10.730.10">
    <property type="entry name" value="Isoleucyl-tRNA Synthetase, Domain 1"/>
    <property type="match status" value="1"/>
</dbReference>
<organism evidence="12 13">
    <name type="scientific">Candidatus Roizmanbacteria bacterium RIFCSPHIGHO2_01_FULL_39_8</name>
    <dbReference type="NCBI Taxonomy" id="1802033"/>
    <lineage>
        <taxon>Bacteria</taxon>
        <taxon>Candidatus Roizmaniibacteriota</taxon>
    </lineage>
</organism>
<name>A0A1F7GRU3_9BACT</name>
<dbReference type="GO" id="GO:0006431">
    <property type="term" value="P:methionyl-tRNA aminoacylation"/>
    <property type="evidence" value="ECO:0007669"/>
    <property type="project" value="InterPro"/>
</dbReference>
<keyword evidence="5 10" id="KW-0547">Nucleotide-binding</keyword>
<dbReference type="GO" id="GO:0005524">
    <property type="term" value="F:ATP binding"/>
    <property type="evidence" value="ECO:0007669"/>
    <property type="project" value="UniProtKB-KW"/>
</dbReference>
<dbReference type="SUPFAM" id="SSF52374">
    <property type="entry name" value="Nucleotidylyl transferase"/>
    <property type="match status" value="1"/>
</dbReference>
<reference evidence="12 13" key="1">
    <citation type="journal article" date="2016" name="Nat. Commun.">
        <title>Thousands of microbial genomes shed light on interconnected biogeochemical processes in an aquifer system.</title>
        <authorList>
            <person name="Anantharaman K."/>
            <person name="Brown C.T."/>
            <person name="Hug L.A."/>
            <person name="Sharon I."/>
            <person name="Castelle C.J."/>
            <person name="Probst A.J."/>
            <person name="Thomas B.C."/>
            <person name="Singh A."/>
            <person name="Wilkins M.J."/>
            <person name="Karaoz U."/>
            <person name="Brodie E.L."/>
            <person name="Williams K.H."/>
            <person name="Hubbard S.S."/>
            <person name="Banfield J.F."/>
        </authorList>
    </citation>
    <scope>NUCLEOTIDE SEQUENCE [LARGE SCALE GENOMIC DNA]</scope>
</reference>
<dbReference type="InterPro" id="IPR009080">
    <property type="entry name" value="tRNAsynth_Ia_anticodon-bd"/>
</dbReference>
<dbReference type="Proteomes" id="UP000177026">
    <property type="component" value="Unassembled WGS sequence"/>
</dbReference>
<dbReference type="PRINTS" id="PR01041">
    <property type="entry name" value="TRNASYNTHMET"/>
</dbReference>
<gene>
    <name evidence="12" type="ORF">A2866_01275</name>
</gene>
<sequence length="472" mass="55249">MNKKTFYITTTSSYVNADPHIGYALELIQADAMARFKRLLNYEVAFGYGTDEHGLKIYRKAQEAGKSPQDYCDEKVGKFKDLKKLLNLSNTHFIRSTDPFHVKAAKEFWNLCYKKGDIYKKNYRIKYCYGCELEKTDSELENGVCPIHPNLKIEQYEEENYFFRFSNYQQKLLEFYKKNNDFVLPHHRLTEIESFVKKGLQDFSISRLKSKMPWGVDVPNDPDHVMYVWFDALVFYISTLGWPSKSTEYQKFWPGMQAAGKDNLRQQSAIWQAMLMSAGLPNTKQIFIHGFITSEGKKMSKSLGNVIDPFDLVKQYGIDAVRYYLLKELPPSDDGDFSHLRMKELYNSDLANELGNLVSRITTLVEKDKLVIDDKFQYDFDLETRQNLEEYKFNEALEYIWKKIKTINKEVNEFAPWDKQASERKKFLLIVLDGIRNVAFQLEPFLPNSSEKILELTSGKIKKIPPLFPRLD</sequence>
<dbReference type="PANTHER" id="PTHR43326:SF1">
    <property type="entry name" value="METHIONINE--TRNA LIGASE, MITOCHONDRIAL"/>
    <property type="match status" value="1"/>
</dbReference>
<dbReference type="CDD" id="cd00814">
    <property type="entry name" value="MetRS_core"/>
    <property type="match status" value="1"/>
</dbReference>
<evidence type="ECO:0000256" key="3">
    <source>
        <dbReference type="ARBA" id="ARBA00018753"/>
    </source>
</evidence>
<dbReference type="InterPro" id="IPR015413">
    <property type="entry name" value="Methionyl/Leucyl_tRNA_Synth"/>
</dbReference>
<accession>A0A1F7GRU3</accession>
<dbReference type="SUPFAM" id="SSF47323">
    <property type="entry name" value="Anticodon-binding domain of a subclass of class I aminoacyl-tRNA synthetases"/>
    <property type="match status" value="1"/>
</dbReference>
<proteinExistence type="inferred from homology"/>
<evidence type="ECO:0000313" key="13">
    <source>
        <dbReference type="Proteomes" id="UP000177026"/>
    </source>
</evidence>
<dbReference type="Pfam" id="PF09334">
    <property type="entry name" value="tRNA-synt_1g"/>
    <property type="match status" value="1"/>
</dbReference>
<evidence type="ECO:0000256" key="10">
    <source>
        <dbReference type="RuleBase" id="RU363039"/>
    </source>
</evidence>
<comment type="similarity">
    <text evidence="10">Belongs to the class-I aminoacyl-tRNA synthetase family.</text>
</comment>
<evidence type="ECO:0000256" key="2">
    <source>
        <dbReference type="ARBA" id="ARBA00012838"/>
    </source>
</evidence>
<keyword evidence="4 10" id="KW-0436">Ligase</keyword>
<dbReference type="NCBIfam" id="TIGR00398">
    <property type="entry name" value="metG"/>
    <property type="match status" value="1"/>
</dbReference>
<keyword evidence="7 10" id="KW-0648">Protein biosynthesis</keyword>
<evidence type="ECO:0000259" key="11">
    <source>
        <dbReference type="Pfam" id="PF09334"/>
    </source>
</evidence>
<evidence type="ECO:0000313" key="12">
    <source>
        <dbReference type="EMBL" id="OGK21326.1"/>
    </source>
</evidence>
<keyword evidence="6 10" id="KW-0067">ATP-binding</keyword>
<comment type="caution">
    <text evidence="12">The sequence shown here is derived from an EMBL/GenBank/DDBJ whole genome shotgun (WGS) entry which is preliminary data.</text>
</comment>
<evidence type="ECO:0000256" key="6">
    <source>
        <dbReference type="ARBA" id="ARBA00022840"/>
    </source>
</evidence>